<dbReference type="GO" id="GO:0036009">
    <property type="term" value="F:protein-glutamine N-methyltransferase activity"/>
    <property type="evidence" value="ECO:0007669"/>
    <property type="project" value="InterPro"/>
</dbReference>
<feature type="region of interest" description="Disordered" evidence="4">
    <location>
        <begin position="1"/>
        <end position="29"/>
    </location>
</feature>
<dbReference type="GO" id="GO:0003676">
    <property type="term" value="F:nucleic acid binding"/>
    <property type="evidence" value="ECO:0007669"/>
    <property type="project" value="InterPro"/>
</dbReference>
<evidence type="ECO:0000259" key="5">
    <source>
        <dbReference type="Pfam" id="PF05175"/>
    </source>
</evidence>
<evidence type="ECO:0000256" key="1">
    <source>
        <dbReference type="ARBA" id="ARBA00022603"/>
    </source>
</evidence>
<dbReference type="OrthoDB" id="9800643at2"/>
<reference evidence="6 7" key="1">
    <citation type="submission" date="2019-06" db="EMBL/GenBank/DDBJ databases">
        <title>New taxonomy in bacterial strain CC-CFT640, isolated from vineyard.</title>
        <authorList>
            <person name="Lin S.-Y."/>
            <person name="Tsai C.-F."/>
            <person name="Young C.-C."/>
        </authorList>
    </citation>
    <scope>NUCLEOTIDE SEQUENCE [LARGE SCALE GENOMIC DNA]</scope>
    <source>
        <strain evidence="6 7">CC-CFT640</strain>
    </source>
</reference>
<dbReference type="InterPro" id="IPR007848">
    <property type="entry name" value="Small_mtfrase_dom"/>
</dbReference>
<comment type="caution">
    <text evidence="6">The sequence shown here is derived from an EMBL/GenBank/DDBJ whole genome shotgun (WGS) entry which is preliminary data.</text>
</comment>
<dbReference type="EC" id="2.1.1.298" evidence="6"/>
<evidence type="ECO:0000256" key="2">
    <source>
        <dbReference type="ARBA" id="ARBA00022679"/>
    </source>
</evidence>
<dbReference type="GO" id="GO:0005829">
    <property type="term" value="C:cytosol"/>
    <property type="evidence" value="ECO:0007669"/>
    <property type="project" value="TreeGrafter"/>
</dbReference>
<keyword evidence="6" id="KW-0687">Ribonucleoprotein</keyword>
<keyword evidence="7" id="KW-1185">Reference proteome</keyword>
<dbReference type="InterPro" id="IPR029063">
    <property type="entry name" value="SAM-dependent_MTases_sf"/>
</dbReference>
<keyword evidence="3" id="KW-0949">S-adenosyl-L-methionine</keyword>
<accession>A0A5C8PE05</accession>
<keyword evidence="6" id="KW-0689">Ribosomal protein</keyword>
<evidence type="ECO:0000256" key="4">
    <source>
        <dbReference type="SAM" id="MobiDB-lite"/>
    </source>
</evidence>
<proteinExistence type="predicted"/>
<dbReference type="RefSeq" id="WP_147850387.1">
    <property type="nucleotide sequence ID" value="NZ_VDUZ01000039.1"/>
</dbReference>
<keyword evidence="2 6" id="KW-0808">Transferase</keyword>
<protein>
    <submittedName>
        <fullName evidence="6">50S ribosomal protein L3 N(5)-glutamine methyltransferase</fullName>
        <ecNumber evidence="6">2.1.1.298</ecNumber>
    </submittedName>
</protein>
<gene>
    <name evidence="6" type="primary">prmB</name>
    <name evidence="6" type="ORF">FHP25_28470</name>
</gene>
<evidence type="ECO:0000256" key="3">
    <source>
        <dbReference type="ARBA" id="ARBA00022691"/>
    </source>
</evidence>
<evidence type="ECO:0000313" key="6">
    <source>
        <dbReference type="EMBL" id="TXL71805.1"/>
    </source>
</evidence>
<dbReference type="Gene3D" id="3.40.50.150">
    <property type="entry name" value="Vaccinia Virus protein VP39"/>
    <property type="match status" value="1"/>
</dbReference>
<dbReference type="InterPro" id="IPR004556">
    <property type="entry name" value="HemK-like"/>
</dbReference>
<dbReference type="Proteomes" id="UP000321638">
    <property type="component" value="Unassembled WGS sequence"/>
</dbReference>
<sequence length="334" mass="36215">MPDNPSASAGKQAAHGRAPRSGHKAQPRREIQELVTLRDALRYAVSTFRAAGLHFGHGSTTALDEAAFLILESLHLPIDDFNAFADARLTARERTLLGERIALRVDERLPAAYLTGRAYLGGIPFRCDKRALVPRSYIAELLRSPLFDGSDEGTALVGDPQEVTSVLDLCTGGGSLAIFAAYAFPNAAVDAVDLSEEALALAAENVADHGLEGRVRLVRGDLFAPVAGRRYDLILTNPPYVGREVMERLPQEYRHEPQVALAGGEDGFDLVHRILARAASHLQPGGGLLCEIGEDREVLEAAYPHTPFFWLDTAESDAEVFWLTASALQTTPVR</sequence>
<dbReference type="CDD" id="cd02440">
    <property type="entry name" value="AdoMet_MTases"/>
    <property type="match status" value="1"/>
</dbReference>
<feature type="compositionally biased region" description="Basic residues" evidence="4">
    <location>
        <begin position="17"/>
        <end position="26"/>
    </location>
</feature>
<dbReference type="EMBL" id="VDUZ01000039">
    <property type="protein sequence ID" value="TXL71805.1"/>
    <property type="molecule type" value="Genomic_DNA"/>
</dbReference>
<dbReference type="PIRSF" id="PIRSF037167">
    <property type="entry name" value="Mtase_YfcB_prd"/>
    <property type="match status" value="1"/>
</dbReference>
<dbReference type="AlphaFoldDB" id="A0A5C8PE05"/>
<dbReference type="InterPro" id="IPR017127">
    <property type="entry name" value="Ribosome_uL3_MTase"/>
</dbReference>
<dbReference type="SUPFAM" id="SSF53335">
    <property type="entry name" value="S-adenosyl-L-methionine-dependent methyltransferases"/>
    <property type="match status" value="1"/>
</dbReference>
<dbReference type="GO" id="GO:0005840">
    <property type="term" value="C:ribosome"/>
    <property type="evidence" value="ECO:0007669"/>
    <property type="project" value="UniProtKB-KW"/>
</dbReference>
<evidence type="ECO:0000313" key="7">
    <source>
        <dbReference type="Proteomes" id="UP000321638"/>
    </source>
</evidence>
<dbReference type="InterPro" id="IPR002052">
    <property type="entry name" value="DNA_methylase_N6_adenine_CS"/>
</dbReference>
<dbReference type="NCBIfam" id="TIGR00536">
    <property type="entry name" value="hemK_fam"/>
    <property type="match status" value="1"/>
</dbReference>
<dbReference type="PANTHER" id="PTHR47806">
    <property type="entry name" value="50S RIBOSOMAL PROTEIN L3 GLUTAMINE METHYLTRANSFERASE"/>
    <property type="match status" value="1"/>
</dbReference>
<organism evidence="6 7">
    <name type="scientific">Vineibacter terrae</name>
    <dbReference type="NCBI Taxonomy" id="2586908"/>
    <lineage>
        <taxon>Bacteria</taxon>
        <taxon>Pseudomonadati</taxon>
        <taxon>Pseudomonadota</taxon>
        <taxon>Alphaproteobacteria</taxon>
        <taxon>Hyphomicrobiales</taxon>
        <taxon>Vineibacter</taxon>
    </lineage>
</organism>
<name>A0A5C8PE05_9HYPH</name>
<dbReference type="NCBIfam" id="TIGR03533">
    <property type="entry name" value="L3_gln_methyl"/>
    <property type="match status" value="1"/>
</dbReference>
<dbReference type="Pfam" id="PF05175">
    <property type="entry name" value="MTS"/>
    <property type="match status" value="1"/>
</dbReference>
<dbReference type="GO" id="GO:0032259">
    <property type="term" value="P:methylation"/>
    <property type="evidence" value="ECO:0007669"/>
    <property type="project" value="UniProtKB-KW"/>
</dbReference>
<dbReference type="PANTHER" id="PTHR47806:SF1">
    <property type="entry name" value="RIBOSOMAL PROTEIN UL3 GLUTAMINE METHYLTRANSFERASE"/>
    <property type="match status" value="1"/>
</dbReference>
<feature type="domain" description="Methyltransferase small" evidence="5">
    <location>
        <begin position="163"/>
        <end position="241"/>
    </location>
</feature>
<keyword evidence="1 6" id="KW-0489">Methyltransferase</keyword>
<dbReference type="PROSITE" id="PS00092">
    <property type="entry name" value="N6_MTASE"/>
    <property type="match status" value="1"/>
</dbReference>